<dbReference type="PANTHER" id="PTHR10629">
    <property type="entry name" value="CYTOSINE-SPECIFIC METHYLTRANSFERASE"/>
    <property type="match status" value="1"/>
</dbReference>
<proteinExistence type="inferred from homology"/>
<keyword evidence="3 6" id="KW-0949">S-adenosyl-L-methionine</keyword>
<organism evidence="9">
    <name type="scientific">Arcobacter sp. AZ-2023</name>
    <dbReference type="NCBI Taxonomy" id="3074453"/>
    <lineage>
        <taxon>Bacteria</taxon>
        <taxon>Pseudomonadati</taxon>
        <taxon>Campylobacterota</taxon>
        <taxon>Epsilonproteobacteria</taxon>
        <taxon>Campylobacterales</taxon>
        <taxon>Arcobacteraceae</taxon>
        <taxon>Arcobacter</taxon>
    </lineage>
</organism>
<sequence>MEQSELTYIDLFSGAGGFSLGFEMAGFKNLFALDIESEFSKTYKKNFPKHKLIIKDICNLSENEIIELIKNTKVDVIIGGPPCQGFSIAGNIGRKFIDDPRNSLFKEYARVISIVKPSFFVMENVARLHTHNKGETRKEILATFENMGYSVECKILNSVDYGVAQERRRVIFIGSLNKDIKINFPKKISEKQKTVKEVISHFPPLKSGEKSSIPNHNAMSHTTQMLEKMSYLSDGGNREQIPKNLRPKSGDVRKYIKYKSDAPSICITGDMRKVFHYSQNRALTVRELASIQSFPDNFIFEGKTISQQQQVGNAVPPKMAKAIANTIKEMISKND</sequence>
<comment type="catalytic activity">
    <reaction evidence="5 8">
        <text>a 2'-deoxycytidine in DNA + S-adenosyl-L-methionine = a 5-methyl-2'-deoxycytidine in DNA + S-adenosyl-L-homocysteine + H(+)</text>
        <dbReference type="Rhea" id="RHEA:13681"/>
        <dbReference type="Rhea" id="RHEA-COMP:11369"/>
        <dbReference type="Rhea" id="RHEA-COMP:11370"/>
        <dbReference type="ChEBI" id="CHEBI:15378"/>
        <dbReference type="ChEBI" id="CHEBI:57856"/>
        <dbReference type="ChEBI" id="CHEBI:59789"/>
        <dbReference type="ChEBI" id="CHEBI:85452"/>
        <dbReference type="ChEBI" id="CHEBI:85454"/>
        <dbReference type="EC" id="2.1.1.37"/>
    </reaction>
</comment>
<dbReference type="InterPro" id="IPR050390">
    <property type="entry name" value="C5-Methyltransferase"/>
</dbReference>
<comment type="similarity">
    <text evidence="6 7">Belongs to the class I-like SAM-binding methyltransferase superfamily. C5-methyltransferase family.</text>
</comment>
<keyword evidence="2 6" id="KW-0808">Transferase</keyword>
<dbReference type="CDD" id="cd00315">
    <property type="entry name" value="Cyt_C5_DNA_methylase"/>
    <property type="match status" value="1"/>
</dbReference>
<feature type="active site" evidence="6">
    <location>
        <position position="83"/>
    </location>
</feature>
<dbReference type="GO" id="GO:0032259">
    <property type="term" value="P:methylation"/>
    <property type="evidence" value="ECO:0007669"/>
    <property type="project" value="UniProtKB-KW"/>
</dbReference>
<evidence type="ECO:0000256" key="1">
    <source>
        <dbReference type="ARBA" id="ARBA00022603"/>
    </source>
</evidence>
<dbReference type="PRINTS" id="PR00105">
    <property type="entry name" value="C5METTRFRASE"/>
</dbReference>
<dbReference type="SUPFAM" id="SSF53335">
    <property type="entry name" value="S-adenosyl-L-methionine-dependent methyltransferases"/>
    <property type="match status" value="1"/>
</dbReference>
<dbReference type="GO" id="GO:0003677">
    <property type="term" value="F:DNA binding"/>
    <property type="evidence" value="ECO:0007669"/>
    <property type="project" value="TreeGrafter"/>
</dbReference>
<dbReference type="GO" id="GO:0009307">
    <property type="term" value="P:DNA restriction-modification system"/>
    <property type="evidence" value="ECO:0007669"/>
    <property type="project" value="UniProtKB-KW"/>
</dbReference>
<evidence type="ECO:0000256" key="5">
    <source>
        <dbReference type="ARBA" id="ARBA00047422"/>
    </source>
</evidence>
<dbReference type="EMBL" id="CP134854">
    <property type="protein sequence ID" value="WNL29020.1"/>
    <property type="molecule type" value="Genomic_DNA"/>
</dbReference>
<dbReference type="GO" id="GO:0044027">
    <property type="term" value="P:negative regulation of gene expression via chromosomal CpG island methylation"/>
    <property type="evidence" value="ECO:0007669"/>
    <property type="project" value="TreeGrafter"/>
</dbReference>
<evidence type="ECO:0000256" key="7">
    <source>
        <dbReference type="RuleBase" id="RU000416"/>
    </source>
</evidence>
<evidence type="ECO:0000256" key="6">
    <source>
        <dbReference type="PROSITE-ProRule" id="PRU01016"/>
    </source>
</evidence>
<dbReference type="Pfam" id="PF00145">
    <property type="entry name" value="DNA_methylase"/>
    <property type="match status" value="1"/>
</dbReference>
<dbReference type="Gene3D" id="3.40.50.150">
    <property type="entry name" value="Vaccinia Virus protein VP39"/>
    <property type="match status" value="1"/>
</dbReference>
<dbReference type="AlphaFoldDB" id="A0AA96DLH7"/>
<evidence type="ECO:0000256" key="2">
    <source>
        <dbReference type="ARBA" id="ARBA00022679"/>
    </source>
</evidence>
<evidence type="ECO:0000256" key="8">
    <source>
        <dbReference type="RuleBase" id="RU000417"/>
    </source>
</evidence>
<protein>
    <recommendedName>
        <fullName evidence="8">Cytosine-specific methyltransferase</fullName>
        <ecNumber evidence="8">2.1.1.37</ecNumber>
    </recommendedName>
</protein>
<accession>A0AA96DLH7</accession>
<reference evidence="9" key="1">
    <citation type="submission" date="2023-09" db="EMBL/GenBank/DDBJ databases">
        <title>Arcobacter tbilisiensis sp. nov. isolated from chicken meat in Tbilisi, Georgia.</title>
        <authorList>
            <person name="Matthias R."/>
            <person name="Zautner A.E."/>
        </authorList>
    </citation>
    <scope>NUCLEOTIDE SEQUENCE</scope>
    <source>
        <strain evidence="9">LEO 52</strain>
    </source>
</reference>
<dbReference type="InterPro" id="IPR001525">
    <property type="entry name" value="C5_MeTfrase"/>
</dbReference>
<dbReference type="PROSITE" id="PS00094">
    <property type="entry name" value="C5_MTASE_1"/>
    <property type="match status" value="1"/>
</dbReference>
<dbReference type="GO" id="GO:0003886">
    <property type="term" value="F:DNA (cytosine-5-)-methyltransferase activity"/>
    <property type="evidence" value="ECO:0007669"/>
    <property type="project" value="UniProtKB-EC"/>
</dbReference>
<keyword evidence="4" id="KW-0680">Restriction system</keyword>
<dbReference type="EC" id="2.1.1.37" evidence="8"/>
<dbReference type="PROSITE" id="PS51679">
    <property type="entry name" value="SAM_MT_C5"/>
    <property type="match status" value="1"/>
</dbReference>
<dbReference type="PROSITE" id="PS00095">
    <property type="entry name" value="C5_MTASE_2"/>
    <property type="match status" value="1"/>
</dbReference>
<evidence type="ECO:0000313" key="9">
    <source>
        <dbReference type="EMBL" id="WNL29020.1"/>
    </source>
</evidence>
<name>A0AA96DLH7_9BACT</name>
<evidence type="ECO:0000256" key="4">
    <source>
        <dbReference type="ARBA" id="ARBA00022747"/>
    </source>
</evidence>
<dbReference type="NCBIfam" id="TIGR00675">
    <property type="entry name" value="dcm"/>
    <property type="match status" value="1"/>
</dbReference>
<dbReference type="InterPro" id="IPR029063">
    <property type="entry name" value="SAM-dependent_MTases_sf"/>
</dbReference>
<dbReference type="PANTHER" id="PTHR10629:SF52">
    <property type="entry name" value="DNA (CYTOSINE-5)-METHYLTRANSFERASE 1"/>
    <property type="match status" value="1"/>
</dbReference>
<dbReference type="InterPro" id="IPR031303">
    <property type="entry name" value="C5_meth_CS"/>
</dbReference>
<dbReference type="InterPro" id="IPR018117">
    <property type="entry name" value="C5_DNA_meth_AS"/>
</dbReference>
<keyword evidence="1 6" id="KW-0489">Methyltransferase</keyword>
<dbReference type="REBASE" id="763343">
    <property type="entry name" value="M.AspLEO52ORF6505P"/>
</dbReference>
<evidence type="ECO:0000256" key="3">
    <source>
        <dbReference type="ARBA" id="ARBA00022691"/>
    </source>
</evidence>
<gene>
    <name evidence="9" type="primary">dcm</name>
    <name evidence="9" type="ORF">RMQ68_06510</name>
</gene>
<dbReference type="Gene3D" id="3.90.120.10">
    <property type="entry name" value="DNA Methylase, subunit A, domain 2"/>
    <property type="match status" value="1"/>
</dbReference>